<dbReference type="InterPro" id="IPR026444">
    <property type="entry name" value="Secre_tail"/>
</dbReference>
<protein>
    <recommendedName>
        <fullName evidence="1">Secretion system C-terminal sorting domain-containing protein</fullName>
    </recommendedName>
</protein>
<dbReference type="NCBIfam" id="TIGR04183">
    <property type="entry name" value="Por_Secre_tail"/>
    <property type="match status" value="1"/>
</dbReference>
<dbReference type="InterPro" id="IPR015943">
    <property type="entry name" value="WD40/YVTN_repeat-like_dom_sf"/>
</dbReference>
<dbReference type="InterPro" id="IPR011044">
    <property type="entry name" value="Quino_amine_DH_bsu"/>
</dbReference>
<sequence length="344" mass="38766">MIRYLAPLFLILFTAQGNPEYIDGIFVDPNGTEPVGGRVFIVVDSIPTPTTNYVTGLAFDGQHLWVDDKERIFYHIDTVTGSVIKTFYPAYGNRDMTFDGEYLWASDWYEASINKYDTSDCSIIATYYPPFSAGKPMGMAWDGTHLWVGEESGRIYQMTTEGETLRSIPRPPGGGLYNPRGLAFDGEYLWVGYQEIGIVYKIDTINGNVLESYSSPTGGMLQGVTFDGEYLWLTGGWGRRWIYKVDIGLGNEEEKGHTLEVYLRSYPNPFRGVTTIAYSLNESGPVELNIYNCFGQKIETLVSGFQRAGNYRVCWDAKDVPSGVYFYRLKTSKSERMGKALLVR</sequence>
<name>A0A660SHB5_UNCW3</name>
<dbReference type="EMBL" id="QNBE01000047">
    <property type="protein sequence ID" value="RKX70205.1"/>
    <property type="molecule type" value="Genomic_DNA"/>
</dbReference>
<dbReference type="Pfam" id="PF18962">
    <property type="entry name" value="Por_Secre_tail"/>
    <property type="match status" value="1"/>
</dbReference>
<evidence type="ECO:0000313" key="3">
    <source>
        <dbReference type="Proteomes" id="UP000268469"/>
    </source>
</evidence>
<dbReference type="SUPFAM" id="SSF50969">
    <property type="entry name" value="YVTN repeat-like/Quinoprotein amine dehydrogenase"/>
    <property type="match status" value="1"/>
</dbReference>
<feature type="domain" description="Secretion system C-terminal sorting" evidence="1">
    <location>
        <begin position="266"/>
        <end position="339"/>
    </location>
</feature>
<dbReference type="Gene3D" id="2.130.10.10">
    <property type="entry name" value="YVTN repeat-like/Quinoprotein amine dehydrogenase"/>
    <property type="match status" value="1"/>
</dbReference>
<organism evidence="2 3">
    <name type="scientific">candidate division WOR-3 bacterium</name>
    <dbReference type="NCBI Taxonomy" id="2052148"/>
    <lineage>
        <taxon>Bacteria</taxon>
        <taxon>Bacteria division WOR-3</taxon>
    </lineage>
</organism>
<proteinExistence type="predicted"/>
<dbReference type="AlphaFoldDB" id="A0A660SHB5"/>
<gene>
    <name evidence="2" type="ORF">DRP53_05795</name>
</gene>
<evidence type="ECO:0000313" key="2">
    <source>
        <dbReference type="EMBL" id="RKX70205.1"/>
    </source>
</evidence>
<dbReference type="Gene3D" id="2.60.40.4070">
    <property type="match status" value="1"/>
</dbReference>
<evidence type="ECO:0000259" key="1">
    <source>
        <dbReference type="Pfam" id="PF18962"/>
    </source>
</evidence>
<comment type="caution">
    <text evidence="2">The sequence shown here is derived from an EMBL/GenBank/DDBJ whole genome shotgun (WGS) entry which is preliminary data.</text>
</comment>
<reference evidence="2 3" key="1">
    <citation type="submission" date="2018-06" db="EMBL/GenBank/DDBJ databases">
        <title>Extensive metabolic versatility and redundancy in microbially diverse, dynamic hydrothermal sediments.</title>
        <authorList>
            <person name="Dombrowski N."/>
            <person name="Teske A."/>
            <person name="Baker B.J."/>
        </authorList>
    </citation>
    <scope>NUCLEOTIDE SEQUENCE [LARGE SCALE GENOMIC DNA]</scope>
    <source>
        <strain evidence="2">B36_G15</strain>
    </source>
</reference>
<dbReference type="Proteomes" id="UP000268469">
    <property type="component" value="Unassembled WGS sequence"/>
</dbReference>
<accession>A0A660SHB5</accession>